<dbReference type="AlphaFoldDB" id="A0A167MGF5"/>
<dbReference type="GO" id="GO:1990904">
    <property type="term" value="C:ribonucleoprotein complex"/>
    <property type="evidence" value="ECO:0007669"/>
    <property type="project" value="UniProtKB-KW"/>
</dbReference>
<accession>A0A167MGF5</accession>
<gene>
    <name evidence="4 6" type="primary">rps8</name>
    <name evidence="6" type="ORF">AM597_05</name>
</gene>
<comment type="subunit">
    <text evidence="4">Part of the 30S ribosomal subunit.</text>
</comment>
<dbReference type="GO" id="GO:0006412">
    <property type="term" value="P:translation"/>
    <property type="evidence" value="ECO:0007669"/>
    <property type="project" value="UniProtKB-UniRule"/>
</dbReference>
<sequence length="200" mass="23118">MITDTISDMLTRIRNACLVKKRIVYIPYTRLNSKIVEILEKEGFILKYEFLNKKDSNKSLKKPMFESITNEVGLGSRSSFKKTPIKKLTQLKVLKIYLKYYKKYKTKFYNFNNLKNQESLTTFKNLIKLLRGKQARQKVSCITHLQRVSKPGLRVYANHTDLPRVLGGAGIVILSTSKGLMTDREARFRGIGGEILLECF</sequence>
<dbReference type="HAMAP" id="MF_01302_B">
    <property type="entry name" value="Ribosomal_uS8_B"/>
    <property type="match status" value="1"/>
</dbReference>
<evidence type="ECO:0000256" key="5">
    <source>
        <dbReference type="RuleBase" id="RU003660"/>
    </source>
</evidence>
<geneLocation type="chloroplast" evidence="6"/>
<dbReference type="InterPro" id="IPR035987">
    <property type="entry name" value="Ribosomal_uS8_sf"/>
</dbReference>
<evidence type="ECO:0000256" key="3">
    <source>
        <dbReference type="ARBA" id="ARBA00023274"/>
    </source>
</evidence>
<name>A0A167MGF5_9CHLO</name>
<dbReference type="PROSITE" id="PS00053">
    <property type="entry name" value="RIBOSOMAL_S8"/>
    <property type="match status" value="1"/>
</dbReference>
<evidence type="ECO:0000313" key="6">
    <source>
        <dbReference type="EMBL" id="ANB40207.1"/>
    </source>
</evidence>
<dbReference type="InterPro" id="IPR000630">
    <property type="entry name" value="Ribosomal_uS8"/>
</dbReference>
<dbReference type="GO" id="GO:0003735">
    <property type="term" value="F:structural constituent of ribosome"/>
    <property type="evidence" value="ECO:0007669"/>
    <property type="project" value="InterPro"/>
</dbReference>
<evidence type="ECO:0000256" key="2">
    <source>
        <dbReference type="ARBA" id="ARBA00022980"/>
    </source>
</evidence>
<keyword evidence="4" id="KW-0694">RNA-binding</keyword>
<dbReference type="Gene3D" id="3.30.1370.30">
    <property type="match status" value="1"/>
</dbReference>
<keyword evidence="4" id="KW-0699">rRNA-binding</keyword>
<dbReference type="InterPro" id="IPR047863">
    <property type="entry name" value="Ribosomal_uS8_CS"/>
</dbReference>
<evidence type="ECO:0000256" key="1">
    <source>
        <dbReference type="ARBA" id="ARBA00006471"/>
    </source>
</evidence>
<dbReference type="Pfam" id="PF00410">
    <property type="entry name" value="Ribosomal_S8"/>
    <property type="match status" value="2"/>
</dbReference>
<reference evidence="6" key="1">
    <citation type="journal article" date="2016" name="Am. J. Bot.">
        <title>Hiding in plain sight: Koshicola spirodelophila gen. et sp. nov. (Chaetopeltidales, Chlorophyceae), a novel green alga associated with the aquatic angiosperm Spirodela polyrhiza.</title>
        <authorList>
            <person name="Watanabe S."/>
            <person name="Fucikova K."/>
            <person name="Lewis L.A."/>
            <person name="Lewis P.O."/>
        </authorList>
    </citation>
    <scope>NUCLEOTIDE SEQUENCE</scope>
    <source>
        <strain evidence="6">W1C4</strain>
    </source>
</reference>
<dbReference type="Gene3D" id="3.30.1490.10">
    <property type="match status" value="1"/>
</dbReference>
<dbReference type="PANTHER" id="PTHR11758">
    <property type="entry name" value="40S RIBOSOMAL PROTEIN S15A"/>
    <property type="match status" value="1"/>
</dbReference>
<dbReference type="GO" id="GO:0019843">
    <property type="term" value="F:rRNA binding"/>
    <property type="evidence" value="ECO:0007669"/>
    <property type="project" value="UniProtKB-UniRule"/>
</dbReference>
<keyword evidence="6" id="KW-0934">Plastid</keyword>
<dbReference type="EMBL" id="KT713392">
    <property type="protein sequence ID" value="ANB40207.1"/>
    <property type="molecule type" value="Genomic_DNA"/>
</dbReference>
<dbReference type="SUPFAM" id="SSF56047">
    <property type="entry name" value="Ribosomal protein S8"/>
    <property type="match status" value="1"/>
</dbReference>
<keyword evidence="6" id="KW-0150">Chloroplast</keyword>
<protein>
    <recommendedName>
        <fullName evidence="4">Small ribosomal subunit protein uS8c</fullName>
    </recommendedName>
</protein>
<proteinExistence type="inferred from homology"/>
<dbReference type="GO" id="GO:0005840">
    <property type="term" value="C:ribosome"/>
    <property type="evidence" value="ECO:0007669"/>
    <property type="project" value="UniProtKB-KW"/>
</dbReference>
<keyword evidence="2 4" id="KW-0689">Ribosomal protein</keyword>
<dbReference type="FunFam" id="3.30.1490.10:FF:000001">
    <property type="entry name" value="30S ribosomal protein S8"/>
    <property type="match status" value="1"/>
</dbReference>
<comment type="subcellular location">
    <subcellularLocation>
        <location evidence="4">Plastid</location>
        <location evidence="4">Chloroplast</location>
    </subcellularLocation>
</comment>
<comment type="similarity">
    <text evidence="1 4 5">Belongs to the universal ribosomal protein uS8 family.</text>
</comment>
<dbReference type="GO" id="GO:0009507">
    <property type="term" value="C:chloroplast"/>
    <property type="evidence" value="ECO:0007669"/>
    <property type="project" value="UniProtKB-SubCell"/>
</dbReference>
<organism evidence="6">
    <name type="scientific">Koshicola spirodelophila</name>
    <dbReference type="NCBI Taxonomy" id="1707787"/>
    <lineage>
        <taxon>Eukaryota</taxon>
        <taxon>Viridiplantae</taxon>
        <taxon>Chlorophyta</taxon>
        <taxon>core chlorophytes</taxon>
        <taxon>Chlorophyceae</taxon>
        <taxon>OCC clade</taxon>
        <taxon>Chaetopeltidales</taxon>
        <taxon>Chaetopeltidaceae</taxon>
        <taxon>Koshicola</taxon>
    </lineage>
</organism>
<keyword evidence="3 4" id="KW-0687">Ribonucleoprotein</keyword>
<evidence type="ECO:0000256" key="4">
    <source>
        <dbReference type="HAMAP-Rule" id="MF_01302"/>
    </source>
</evidence>
<comment type="function">
    <text evidence="4">One of the primary rRNA binding proteins, it binds directly to 16S rRNA central domain where it helps coordinate assembly of the platform of the 30S subunit.</text>
</comment>